<feature type="compositionally biased region" description="Basic and acidic residues" evidence="1">
    <location>
        <begin position="21"/>
        <end position="30"/>
    </location>
</feature>
<feature type="compositionally biased region" description="Basic and acidic residues" evidence="1">
    <location>
        <begin position="732"/>
        <end position="741"/>
    </location>
</feature>
<dbReference type="Pfam" id="PF01585">
    <property type="entry name" value="G-patch"/>
    <property type="match status" value="1"/>
</dbReference>
<feature type="region of interest" description="Disordered" evidence="1">
    <location>
        <begin position="1"/>
        <end position="47"/>
    </location>
</feature>
<keyword evidence="4" id="KW-1185">Reference proteome</keyword>
<gene>
    <name evidence="3" type="primary">GPATCH1</name>
    <name evidence="3" type="ORF">A0J61_07302</name>
</gene>
<dbReference type="GO" id="GO:0005634">
    <property type="term" value="C:nucleus"/>
    <property type="evidence" value="ECO:0007669"/>
    <property type="project" value="TreeGrafter"/>
</dbReference>
<feature type="region of interest" description="Disordered" evidence="1">
    <location>
        <begin position="567"/>
        <end position="591"/>
    </location>
</feature>
<sequence length="867" mass="99301">MSPKGGTSENFVVFGTAFPEPTEKDRRAGRTDSGQFVPSWKQEVRDEHGRRRFHGAFTGGFSAGYFNTVGSKEGWEPSQYVSSRTARNERKEAKPEDFMDEEDLQDLANTQKLVTTDEFDAFGSTERELAARQQWRQQQEERGTGMEVIGDSLINMLGAPRDSVGVRLLRQMGWRPGQGIGPRRRLSDTPQDITVAPRDCPIEDYSVKRDHHGLGYDLNQLPEVAEMKRLRAQQSQTQENRSMFGVYDQSSRNKDAFGLGALEVAEDEDDDIYGTTTMQNYHTSLYDIDDRPVQKQPVVSSGRVQFHPARDTKDSTIGRYYPPPQVPASFTGIHRSFDTETTKSEKVDQESMFSFEERGRILGEKPIEPRSVFDYMPQHSKDKLNRAIDFFVDLGKDKSKLADFPTVTKEEAILALQGFMPFGDNPQKQARYRHYLENQAGKLSEDGAPLTSLPIPEGMTYESGMKEMDEFAKAARIFRPMSAMMSGRFTSSKEAKQVEVIQFEGGLRTEQEYRKEKEQLAQQIDPVQKPVSQEAEAAAMKMFGALTRTVKPFYPNRLVCKRFNVRNPHPEHTKTDAEASRTQAGSKEALSKESMESMLNKRMPLISESDPLMQAVIPKPSERQEPKKEAIEGTVQKEPEIAEEEENEENVAAMDYERPSMDIFKAIFDDDSEDEEEEDKKEEKQVVEQESEDDFIGPPLPPAPATAEIPLITTDPSSSPPPSEPFRPMFRRASERKEGGKESNPLKLNSETVIVQPFRSRHSDSDESSDEKSRKRKKKRDESPDERSRKKKKEDRHRHHKKRKRSRSRDRSREKSRDKKKHKHSRKEESRFRRSFEDELLDAMWVEKEPVQPQKGGGRMRAADLWK</sequence>
<name>A0A1C7N6M2_9FUNG</name>
<dbReference type="AlphaFoldDB" id="A0A1C7N6M2"/>
<dbReference type="InterPro" id="IPR000467">
    <property type="entry name" value="G_patch_dom"/>
</dbReference>
<feature type="compositionally biased region" description="Acidic residues" evidence="1">
    <location>
        <begin position="669"/>
        <end position="680"/>
    </location>
</feature>
<dbReference type="PANTHER" id="PTHR13384:SF19">
    <property type="entry name" value="G PATCH DOMAIN-CONTAINING PROTEIN 1"/>
    <property type="match status" value="1"/>
</dbReference>
<feature type="compositionally biased region" description="Basic and acidic residues" evidence="1">
    <location>
        <begin position="568"/>
        <end position="579"/>
    </location>
</feature>
<feature type="compositionally biased region" description="Basic and acidic residues" evidence="1">
    <location>
        <begin position="761"/>
        <end position="773"/>
    </location>
</feature>
<dbReference type="Pfam" id="PF26093">
    <property type="entry name" value="HTH_TGH"/>
    <property type="match status" value="1"/>
</dbReference>
<protein>
    <submittedName>
        <fullName evidence="3">G patch domain-containing protein 1</fullName>
    </submittedName>
</protein>
<feature type="compositionally biased region" description="Basic and acidic residues" evidence="1">
    <location>
        <begin position="620"/>
        <end position="640"/>
    </location>
</feature>
<dbReference type="OrthoDB" id="20507at2759"/>
<dbReference type="InterPro" id="IPR011666">
    <property type="entry name" value="DUF1604"/>
</dbReference>
<dbReference type="STRING" id="101091.A0A1C7N6M2"/>
<dbReference type="InParanoid" id="A0A1C7N6M2"/>
<feature type="region of interest" description="Disordered" evidence="1">
    <location>
        <begin position="848"/>
        <end position="867"/>
    </location>
</feature>
<reference evidence="3 4" key="1">
    <citation type="submission" date="2016-03" db="EMBL/GenBank/DDBJ databases">
        <title>Choanephora cucurbitarum.</title>
        <authorList>
            <person name="Min B."/>
            <person name="Park H."/>
            <person name="Park J.-H."/>
            <person name="Shin H.-D."/>
            <person name="Choi I.-G."/>
        </authorList>
    </citation>
    <scope>NUCLEOTIDE SEQUENCE [LARGE SCALE GENOMIC DNA]</scope>
    <source>
        <strain evidence="3 4">KUS-F28377</strain>
    </source>
</reference>
<dbReference type="PANTHER" id="PTHR13384">
    <property type="entry name" value="G PATCH DOMAIN-CONTAINING PROTEIN 1"/>
    <property type="match status" value="1"/>
</dbReference>
<feature type="compositionally biased region" description="Polar residues" evidence="1">
    <location>
        <begin position="1"/>
        <end position="10"/>
    </location>
</feature>
<evidence type="ECO:0000313" key="3">
    <source>
        <dbReference type="EMBL" id="OBZ84658.1"/>
    </source>
</evidence>
<dbReference type="EMBL" id="LUGH01000485">
    <property type="protein sequence ID" value="OBZ84658.1"/>
    <property type="molecule type" value="Genomic_DNA"/>
</dbReference>
<evidence type="ECO:0000256" key="1">
    <source>
        <dbReference type="SAM" id="MobiDB-lite"/>
    </source>
</evidence>
<feature type="region of interest" description="Disordered" evidence="1">
    <location>
        <begin position="619"/>
        <end position="833"/>
    </location>
</feature>
<comment type="caution">
    <text evidence="3">The sequence shown here is derived from an EMBL/GenBank/DDBJ whole genome shotgun (WGS) entry which is preliminary data.</text>
</comment>
<evidence type="ECO:0000313" key="4">
    <source>
        <dbReference type="Proteomes" id="UP000093000"/>
    </source>
</evidence>
<feature type="compositionally biased region" description="Basic residues" evidence="1">
    <location>
        <begin position="789"/>
        <end position="808"/>
    </location>
</feature>
<dbReference type="GO" id="GO:0003723">
    <property type="term" value="F:RNA binding"/>
    <property type="evidence" value="ECO:0007669"/>
    <property type="project" value="TreeGrafter"/>
</dbReference>
<proteinExistence type="predicted"/>
<feature type="domain" description="G-patch" evidence="2">
    <location>
        <begin position="161"/>
        <end position="219"/>
    </location>
</feature>
<dbReference type="PROSITE" id="PS50174">
    <property type="entry name" value="G_PATCH"/>
    <property type="match status" value="1"/>
</dbReference>
<accession>A0A1C7N6M2</accession>
<dbReference type="Pfam" id="PF07713">
    <property type="entry name" value="DUF1604"/>
    <property type="match status" value="1"/>
</dbReference>
<evidence type="ECO:0000259" key="2">
    <source>
        <dbReference type="PROSITE" id="PS50174"/>
    </source>
</evidence>
<dbReference type="GO" id="GO:0006397">
    <property type="term" value="P:mRNA processing"/>
    <property type="evidence" value="ECO:0007669"/>
    <property type="project" value="InterPro"/>
</dbReference>
<dbReference type="FunCoup" id="A0A1C7N6M2">
    <property type="interactions" value="205"/>
</dbReference>
<dbReference type="Proteomes" id="UP000093000">
    <property type="component" value="Unassembled WGS sequence"/>
</dbReference>
<organism evidence="3 4">
    <name type="scientific">Choanephora cucurbitarum</name>
    <dbReference type="NCBI Taxonomy" id="101091"/>
    <lineage>
        <taxon>Eukaryota</taxon>
        <taxon>Fungi</taxon>
        <taxon>Fungi incertae sedis</taxon>
        <taxon>Mucoromycota</taxon>
        <taxon>Mucoromycotina</taxon>
        <taxon>Mucoromycetes</taxon>
        <taxon>Mucorales</taxon>
        <taxon>Mucorineae</taxon>
        <taxon>Choanephoraceae</taxon>
        <taxon>Choanephoroideae</taxon>
        <taxon>Choanephora</taxon>
    </lineage>
</organism>